<sequence length="545" mass="63091">MQYWHMQMHLPNGREGDSIDSIEMLMLPNPVIGTTEWENFQCENFKTAIQIGDVVCVHEGNTIIGLCRVVSDLFEDENLRQQFRQNIFRKVEVLELFQGDEKFPQPQGTLQRLVNQQSQSWKFVDEWYKKIEMSEQMKQLIDTLTFKKQVILQGPPGTGKTYSAKDMAEKLIFGEVSLDRKEQKRRLEDSEQFQLTQFHPSYSYEDFVRGIEATSHDGVIAYETKDKILASFAKRANTNLTQSQLPLDQVGREQYVLELLMDFADKVQEEIDANGPMMISNAVGIVRVEKNSFYYKGENWPNALRMRIDDLVKIEMNHAYTRQEVRKVEGISRTGIEHASYFHKLSVVFRERYQEQLSRQSVSTTPKMEVKPYVLIVDEINRANLPSVLGELIYALEYRGEAVESMYALDGDHKLVLPENLYIIGTMNTADRSVGHIDYAIRRRFAFIDMLPNSEIISQEVARELFYEVSKLFVMEENGGLKNSVHLSPDFDYKEIQLGHSYFMSKEISSSLEYEIKPILREYVKDGVLLSTALELIEALHVDGE</sequence>
<name>A0AC61NN36_9BACT</name>
<dbReference type="EMBL" id="CP081303">
    <property type="protein sequence ID" value="QZE12777.1"/>
    <property type="molecule type" value="Genomic_DNA"/>
</dbReference>
<organism evidence="1 2">
    <name type="scientific">Halosquirtibacter laminarini</name>
    <dbReference type="NCBI Taxonomy" id="3374600"/>
    <lineage>
        <taxon>Bacteria</taxon>
        <taxon>Pseudomonadati</taxon>
        <taxon>Bacteroidota</taxon>
        <taxon>Bacteroidia</taxon>
        <taxon>Marinilabiliales</taxon>
        <taxon>Prolixibacteraceae</taxon>
        <taxon>Halosquirtibacter</taxon>
    </lineage>
</organism>
<dbReference type="Proteomes" id="UP000826212">
    <property type="component" value="Chromosome"/>
</dbReference>
<gene>
    <name evidence="1" type="ORF">K4L44_09255</name>
</gene>
<protein>
    <submittedName>
        <fullName evidence="1">AAA family ATPase</fullName>
    </submittedName>
</protein>
<accession>A0AC61NN36</accession>
<evidence type="ECO:0000313" key="1">
    <source>
        <dbReference type="EMBL" id="QZE12777.1"/>
    </source>
</evidence>
<keyword evidence="2" id="KW-1185">Reference proteome</keyword>
<reference evidence="1" key="1">
    <citation type="submission" date="2021-08" db="EMBL/GenBank/DDBJ databases">
        <title>Novel anaerobic bacterium isolated from sea squirt in East Sea, Republic of Korea.</title>
        <authorList>
            <person name="Nguyen T.H."/>
            <person name="Li Z."/>
            <person name="Lee Y.-J."/>
            <person name="Ko J."/>
            <person name="Kim S.-G."/>
        </authorList>
    </citation>
    <scope>NUCLEOTIDE SEQUENCE</scope>
    <source>
        <strain evidence="1">KCTC 25031</strain>
    </source>
</reference>
<evidence type="ECO:0000313" key="2">
    <source>
        <dbReference type="Proteomes" id="UP000826212"/>
    </source>
</evidence>
<proteinExistence type="predicted"/>